<dbReference type="InterPro" id="IPR041633">
    <property type="entry name" value="Polbeta"/>
</dbReference>
<dbReference type="InterPro" id="IPR001845">
    <property type="entry name" value="HTH_ArsR_DNA-bd_dom"/>
</dbReference>
<evidence type="ECO:0000313" key="2">
    <source>
        <dbReference type="EMBL" id="KPQ30584.1"/>
    </source>
</evidence>
<sequence length="196" mass="21727">MPAISIGDALFTKTQQRLLALLYGHPEQSLYLNELVRLAQIGRGAVGRELSKLTDAGLIIMTRQGNQTHYQANPDNPIFHELTRIVQKSFGIADQIRLALAPLAGQLEQAFIYGSIAKGDAHAASDVDLMLVGNDLSYSEIMELLTPAEERLQRTINPTVYSPAEFAERLDQHQSFLTRVMDQPRINLKSESPTQG</sequence>
<dbReference type="SUPFAM" id="SSF46785">
    <property type="entry name" value="Winged helix' DNA-binding domain"/>
    <property type="match status" value="1"/>
</dbReference>
<dbReference type="PATRIC" id="fig|1305731.5.peg.1477"/>
<dbReference type="Pfam" id="PF18765">
    <property type="entry name" value="Polbeta"/>
    <property type="match status" value="1"/>
</dbReference>
<dbReference type="AlphaFoldDB" id="A0A0P7ZE65"/>
<dbReference type="InterPro" id="IPR043519">
    <property type="entry name" value="NT_sf"/>
</dbReference>
<name>A0A0P7ZE65_9GAMM</name>
<evidence type="ECO:0000259" key="1">
    <source>
        <dbReference type="PROSITE" id="PS50987"/>
    </source>
</evidence>
<evidence type="ECO:0000313" key="3">
    <source>
        <dbReference type="Proteomes" id="UP000050416"/>
    </source>
</evidence>
<dbReference type="Gene3D" id="3.30.460.10">
    <property type="entry name" value="Beta Polymerase, domain 2"/>
    <property type="match status" value="1"/>
</dbReference>
<dbReference type="CDD" id="cd00090">
    <property type="entry name" value="HTH_ARSR"/>
    <property type="match status" value="1"/>
</dbReference>
<dbReference type="InterPro" id="IPR036388">
    <property type="entry name" value="WH-like_DNA-bd_sf"/>
</dbReference>
<dbReference type="InterPro" id="IPR011991">
    <property type="entry name" value="ArsR-like_HTH"/>
</dbReference>
<reference evidence="2 3" key="1">
    <citation type="submission" date="2015-09" db="EMBL/GenBank/DDBJ databases">
        <title>Identification and resolution of microdiversity through metagenomic sequencing of parallel consortia.</title>
        <authorList>
            <person name="Nelson W.C."/>
            <person name="Romine M.F."/>
            <person name="Lindemann S.R."/>
        </authorList>
    </citation>
    <scope>NUCLEOTIDE SEQUENCE [LARGE SCALE GENOMIC DNA]</scope>
    <source>
        <strain evidence="2">HL-55</strain>
    </source>
</reference>
<dbReference type="SUPFAM" id="SSF81301">
    <property type="entry name" value="Nucleotidyltransferase"/>
    <property type="match status" value="1"/>
</dbReference>
<dbReference type="PROSITE" id="PS50987">
    <property type="entry name" value="HTH_ARSR_2"/>
    <property type="match status" value="1"/>
</dbReference>
<comment type="caution">
    <text evidence="2">The sequence shown here is derived from an EMBL/GenBank/DDBJ whole genome shotgun (WGS) entry which is preliminary data.</text>
</comment>
<dbReference type="EMBL" id="LJZQ01000001">
    <property type="protein sequence ID" value="KPQ30584.1"/>
    <property type="molecule type" value="Genomic_DNA"/>
</dbReference>
<feature type="domain" description="HTH arsR-type" evidence="1">
    <location>
        <begin position="1"/>
        <end position="97"/>
    </location>
</feature>
<dbReference type="GO" id="GO:0003700">
    <property type="term" value="F:DNA-binding transcription factor activity"/>
    <property type="evidence" value="ECO:0007669"/>
    <property type="project" value="InterPro"/>
</dbReference>
<dbReference type="GO" id="GO:0016740">
    <property type="term" value="F:transferase activity"/>
    <property type="evidence" value="ECO:0007669"/>
    <property type="project" value="UniProtKB-KW"/>
</dbReference>
<dbReference type="SMART" id="SM00418">
    <property type="entry name" value="HTH_ARSR"/>
    <property type="match status" value="1"/>
</dbReference>
<dbReference type="Proteomes" id="UP000050416">
    <property type="component" value="Unassembled WGS sequence"/>
</dbReference>
<dbReference type="OrthoDB" id="8223306at2"/>
<keyword evidence="2" id="KW-0808">Transferase</keyword>
<dbReference type="InterPro" id="IPR036390">
    <property type="entry name" value="WH_DNA-bd_sf"/>
</dbReference>
<dbReference type="CDD" id="cd05403">
    <property type="entry name" value="NT_KNTase_like"/>
    <property type="match status" value="1"/>
</dbReference>
<organism evidence="2 3">
    <name type="scientific">Marinobacter excellens HL-55</name>
    <dbReference type="NCBI Taxonomy" id="1305731"/>
    <lineage>
        <taxon>Bacteria</taxon>
        <taxon>Pseudomonadati</taxon>
        <taxon>Pseudomonadota</taxon>
        <taxon>Gammaproteobacteria</taxon>
        <taxon>Pseudomonadales</taxon>
        <taxon>Marinobacteraceae</taxon>
        <taxon>Marinobacter</taxon>
    </lineage>
</organism>
<proteinExistence type="predicted"/>
<dbReference type="STRING" id="1305731.GCA_000934705_02797"/>
<accession>A0A0P7ZE65</accession>
<protein>
    <submittedName>
        <fullName evidence="2">Putative nucleotidyltransferase</fullName>
    </submittedName>
</protein>
<dbReference type="Gene3D" id="1.10.10.10">
    <property type="entry name" value="Winged helix-like DNA-binding domain superfamily/Winged helix DNA-binding domain"/>
    <property type="match status" value="1"/>
</dbReference>
<gene>
    <name evidence="2" type="ORF">HLUCCX14_00515</name>
</gene>